<dbReference type="InterPro" id="IPR035965">
    <property type="entry name" value="PAS-like_dom_sf"/>
</dbReference>
<feature type="domain" description="Response regulatory" evidence="8">
    <location>
        <begin position="788"/>
        <end position="904"/>
    </location>
</feature>
<comment type="caution">
    <text evidence="11">The sequence shown here is derived from an EMBL/GenBank/DDBJ whole genome shotgun (WGS) entry which is preliminary data.</text>
</comment>
<dbReference type="InterPro" id="IPR000014">
    <property type="entry name" value="PAS"/>
</dbReference>
<dbReference type="CDD" id="cd00082">
    <property type="entry name" value="HisKA"/>
    <property type="match status" value="1"/>
</dbReference>
<dbReference type="SUPFAM" id="SSF47384">
    <property type="entry name" value="Homodimeric domain of signal transducing histidine kinase"/>
    <property type="match status" value="1"/>
</dbReference>
<dbReference type="CDD" id="cd18161">
    <property type="entry name" value="REC_hyHK_blue-like"/>
    <property type="match status" value="1"/>
</dbReference>
<dbReference type="SUPFAM" id="SSF55874">
    <property type="entry name" value="ATPase domain of HSP90 chaperone/DNA topoisomerase II/histidine kinase"/>
    <property type="match status" value="1"/>
</dbReference>
<evidence type="ECO:0000259" key="9">
    <source>
        <dbReference type="PROSITE" id="PS50112"/>
    </source>
</evidence>
<keyword evidence="12" id="KW-1185">Reference proteome</keyword>
<dbReference type="PROSITE" id="PS50109">
    <property type="entry name" value="HIS_KIN"/>
    <property type="match status" value="1"/>
</dbReference>
<name>A0ABQ0PZR4_9PROT</name>
<evidence type="ECO:0000313" key="11">
    <source>
        <dbReference type="EMBL" id="GBQ85599.1"/>
    </source>
</evidence>
<dbReference type="InterPro" id="IPR011006">
    <property type="entry name" value="CheY-like_superfamily"/>
</dbReference>
<dbReference type="InterPro" id="IPR013655">
    <property type="entry name" value="PAS_fold_3"/>
</dbReference>
<dbReference type="InterPro" id="IPR000700">
    <property type="entry name" value="PAS-assoc_C"/>
</dbReference>
<sequence>MSIFNDNIIMLTFVTLGLHRSMTSCPSGAATSSDSLEAFIEAEITRGSFANERAMIEAGLTLLRETMANAAKKEGIAFPPAGGQCGALIRGLDWTQHDVGPTRTWSDPLRATITNIVNSPVAKMLLWGPEQILFYNDAFSIIAGDRHPCALGTSLVRAFPELDDWARPFIQAGLRGEADSSLNRKIGLNRKDQIETLILDFYFTPVYETGEIPRGVLCTIVNNTERALAEKRLASSEAELRRVTDATPMLVAYVDRQHVYRFANAHYETWLGLPLDRIVNRPVTEVLGERVYQDRRPDLERALSGDHVVAETRLPQQDGTCRHTEFRYVPHMAEDGSIPGVHILGIDIEERTRRIAEVAASDRRFRTAMQAVHGVLWTNSADGRMTGEQPGWAALTGQTYEDYQGFGWANAVHPDDSAATVMAWNASVSARAMFVHEHRVRSRDGQWRNFAIRALPILDSTGIITEWVGVHTDITHQRAAEAALREHAEDLARQVRHRQRAEEQLRKFNETLENRVIEEIAERRQAEARLAQAQKMESIGKLTGGVAHDFNNLLQVISGNLQLLGRDVAGNARAERHIASAMGGVQRGSRLASQLLAFGRRQALEPKIVNVTRFVRGMDDMLRRAIGEGIEIETVVSAGLWNTFIDPAQIENALLNLAINARDAMEGQGKLTIELGNTQLDDAYVRQHDDVKAGQYVMLAVSDTGSGMTPEILAKVFEPFFSTKAEGKGSGLGLSMVYGFVKQSGGHINIYSEPGDGTTIKLYLPRAMDAEDVEIEHHMGPVTGGTETVLVVEDDDEVRATVVEMLSDLGYRVLKTTDAANALVVIESGMPIDILFTDVVMPGTLKSPELARRAKERLPNIGVLFTSGYTENSIVHGGRLDAGVELLSKPYTRDALARKFRHVLGNRAQRSAAETRGIQASTGNATPLEVTQEARAPSQALCVTVLFVEDDRLIRQTTTEMLRDSGYLTVEAADYDEALIVLQTMPVDVLLTDVNLPGKSGKELAEQARILRPGVGIVFATGDSHSVQGDPSVTILPKPYDLPALINALGDCLPRLAPDRTAHQETDTPAGSAADRPASV</sequence>
<dbReference type="Pfam" id="PF08448">
    <property type="entry name" value="PAS_4"/>
    <property type="match status" value="1"/>
</dbReference>
<dbReference type="EMBL" id="BAPV01000004">
    <property type="protein sequence ID" value="GBQ85599.1"/>
    <property type="molecule type" value="Genomic_DNA"/>
</dbReference>
<accession>A0ABQ0PZR4</accession>
<dbReference type="InterPro" id="IPR036097">
    <property type="entry name" value="HisK_dim/P_sf"/>
</dbReference>
<dbReference type="InterPro" id="IPR001789">
    <property type="entry name" value="Sig_transdc_resp-reg_receiver"/>
</dbReference>
<dbReference type="Gene3D" id="3.40.50.2300">
    <property type="match status" value="2"/>
</dbReference>
<feature type="domain" description="PAC" evidence="10">
    <location>
        <begin position="434"/>
        <end position="486"/>
    </location>
</feature>
<dbReference type="EC" id="2.7.13.3" evidence="2"/>
<evidence type="ECO:0000313" key="12">
    <source>
        <dbReference type="Proteomes" id="UP001062776"/>
    </source>
</evidence>
<dbReference type="PRINTS" id="PR00344">
    <property type="entry name" value="BCTRLSENSOR"/>
</dbReference>
<evidence type="ECO:0000259" key="10">
    <source>
        <dbReference type="PROSITE" id="PS50113"/>
    </source>
</evidence>
<keyword evidence="11" id="KW-0418">Kinase</keyword>
<evidence type="ECO:0000259" key="8">
    <source>
        <dbReference type="PROSITE" id="PS50110"/>
    </source>
</evidence>
<dbReference type="PROSITE" id="PS50113">
    <property type="entry name" value="PAC"/>
    <property type="match status" value="1"/>
</dbReference>
<dbReference type="InterPro" id="IPR001610">
    <property type="entry name" value="PAC"/>
</dbReference>
<dbReference type="InterPro" id="IPR004358">
    <property type="entry name" value="Sig_transdc_His_kin-like_C"/>
</dbReference>
<evidence type="ECO:0000256" key="6">
    <source>
        <dbReference type="SAM" id="MobiDB-lite"/>
    </source>
</evidence>
<dbReference type="SMART" id="SM00448">
    <property type="entry name" value="REC"/>
    <property type="match status" value="2"/>
</dbReference>
<proteinExistence type="predicted"/>
<feature type="domain" description="PAS" evidence="9">
    <location>
        <begin position="236"/>
        <end position="306"/>
    </location>
</feature>
<dbReference type="InterPro" id="IPR005467">
    <property type="entry name" value="His_kinase_dom"/>
</dbReference>
<dbReference type="SUPFAM" id="SSF55785">
    <property type="entry name" value="PYP-like sensor domain (PAS domain)"/>
    <property type="match status" value="2"/>
</dbReference>
<keyword evidence="11" id="KW-0808">Transferase</keyword>
<dbReference type="PROSITE" id="PS50110">
    <property type="entry name" value="RESPONSE_REGULATORY"/>
    <property type="match status" value="2"/>
</dbReference>
<dbReference type="SMART" id="SM00091">
    <property type="entry name" value="PAS"/>
    <property type="match status" value="2"/>
</dbReference>
<reference evidence="11" key="1">
    <citation type="submission" date="2013-04" db="EMBL/GenBank/DDBJ databases">
        <title>The genome sequencing project of 58 acetic acid bacteria.</title>
        <authorList>
            <person name="Okamoto-Kainuma A."/>
            <person name="Ishikawa M."/>
            <person name="Umino S."/>
            <person name="Koizumi Y."/>
            <person name="Shiwa Y."/>
            <person name="Yoshikawa H."/>
            <person name="Matsutani M."/>
            <person name="Matsushita K."/>
        </authorList>
    </citation>
    <scope>NUCLEOTIDE SEQUENCE</scope>
    <source>
        <strain evidence="11">NRIC 0535</strain>
    </source>
</reference>
<dbReference type="Pfam" id="PF02518">
    <property type="entry name" value="HATPase_c"/>
    <property type="match status" value="1"/>
</dbReference>
<evidence type="ECO:0000259" key="7">
    <source>
        <dbReference type="PROSITE" id="PS50109"/>
    </source>
</evidence>
<protein>
    <recommendedName>
        <fullName evidence="2">histidine kinase</fullName>
        <ecNumber evidence="2">2.7.13.3</ecNumber>
    </recommendedName>
</protein>
<evidence type="ECO:0000256" key="2">
    <source>
        <dbReference type="ARBA" id="ARBA00012438"/>
    </source>
</evidence>
<dbReference type="InterPro" id="IPR013656">
    <property type="entry name" value="PAS_4"/>
</dbReference>
<feature type="region of interest" description="Disordered" evidence="6">
    <location>
        <begin position="1061"/>
        <end position="1080"/>
    </location>
</feature>
<feature type="domain" description="Histidine kinase" evidence="7">
    <location>
        <begin position="545"/>
        <end position="768"/>
    </location>
</feature>
<feature type="domain" description="Response regulatory" evidence="8">
    <location>
        <begin position="944"/>
        <end position="1053"/>
    </location>
</feature>
<dbReference type="GO" id="GO:0016301">
    <property type="term" value="F:kinase activity"/>
    <property type="evidence" value="ECO:0007669"/>
    <property type="project" value="UniProtKB-KW"/>
</dbReference>
<dbReference type="Gene3D" id="3.30.450.20">
    <property type="entry name" value="PAS domain"/>
    <property type="match status" value="3"/>
</dbReference>
<dbReference type="PROSITE" id="PS50112">
    <property type="entry name" value="PAS"/>
    <property type="match status" value="1"/>
</dbReference>
<dbReference type="SMART" id="SM00387">
    <property type="entry name" value="HATPase_c"/>
    <property type="match status" value="1"/>
</dbReference>
<dbReference type="InterPro" id="IPR036890">
    <property type="entry name" value="HATPase_C_sf"/>
</dbReference>
<dbReference type="PANTHER" id="PTHR43065:SF42">
    <property type="entry name" value="TWO-COMPONENT SENSOR PPRA"/>
    <property type="match status" value="1"/>
</dbReference>
<dbReference type="SMART" id="SM00388">
    <property type="entry name" value="HisKA"/>
    <property type="match status" value="1"/>
</dbReference>
<dbReference type="SUPFAM" id="SSF52172">
    <property type="entry name" value="CheY-like"/>
    <property type="match status" value="2"/>
</dbReference>
<dbReference type="NCBIfam" id="TIGR00229">
    <property type="entry name" value="sensory_box"/>
    <property type="match status" value="2"/>
</dbReference>
<comment type="catalytic activity">
    <reaction evidence="1">
        <text>ATP + protein L-histidine = ADP + protein N-phospho-L-histidine.</text>
        <dbReference type="EC" id="2.7.13.3"/>
    </reaction>
</comment>
<keyword evidence="3 4" id="KW-0597">Phosphoprotein</keyword>
<dbReference type="Gene3D" id="3.30.565.10">
    <property type="entry name" value="Histidine kinase-like ATPase, C-terminal domain"/>
    <property type="match status" value="1"/>
</dbReference>
<keyword evidence="5" id="KW-0175">Coiled coil</keyword>
<evidence type="ECO:0000256" key="1">
    <source>
        <dbReference type="ARBA" id="ARBA00000085"/>
    </source>
</evidence>
<dbReference type="SMART" id="SM00086">
    <property type="entry name" value="PAC"/>
    <property type="match status" value="3"/>
</dbReference>
<evidence type="ECO:0000256" key="5">
    <source>
        <dbReference type="SAM" id="Coils"/>
    </source>
</evidence>
<evidence type="ECO:0000256" key="4">
    <source>
        <dbReference type="PROSITE-ProRule" id="PRU00169"/>
    </source>
</evidence>
<dbReference type="Proteomes" id="UP001062776">
    <property type="component" value="Unassembled WGS sequence"/>
</dbReference>
<dbReference type="Pfam" id="PF00072">
    <property type="entry name" value="Response_reg"/>
    <property type="match status" value="2"/>
</dbReference>
<dbReference type="Pfam" id="PF08447">
    <property type="entry name" value="PAS_3"/>
    <property type="match status" value="1"/>
</dbReference>
<dbReference type="PANTHER" id="PTHR43065">
    <property type="entry name" value="SENSOR HISTIDINE KINASE"/>
    <property type="match status" value="1"/>
</dbReference>
<dbReference type="CDD" id="cd00130">
    <property type="entry name" value="PAS"/>
    <property type="match status" value="2"/>
</dbReference>
<gene>
    <name evidence="11" type="ORF">AA0535_0806</name>
</gene>
<evidence type="ECO:0000256" key="3">
    <source>
        <dbReference type="ARBA" id="ARBA00022553"/>
    </source>
</evidence>
<dbReference type="Gene3D" id="1.10.287.130">
    <property type="match status" value="1"/>
</dbReference>
<organism evidence="11 12">
    <name type="scientific">Asaia krungthepensis NRIC 0535</name>
    <dbReference type="NCBI Taxonomy" id="1307925"/>
    <lineage>
        <taxon>Bacteria</taxon>
        <taxon>Pseudomonadati</taxon>
        <taxon>Pseudomonadota</taxon>
        <taxon>Alphaproteobacteria</taxon>
        <taxon>Acetobacterales</taxon>
        <taxon>Acetobacteraceae</taxon>
        <taxon>Asaia</taxon>
    </lineage>
</organism>
<dbReference type="InterPro" id="IPR003661">
    <property type="entry name" value="HisK_dim/P_dom"/>
</dbReference>
<feature type="coiled-coil region" evidence="5">
    <location>
        <begin position="484"/>
        <end position="536"/>
    </location>
</feature>
<feature type="modified residue" description="4-aspartylphosphate" evidence="4">
    <location>
        <position position="993"/>
    </location>
</feature>
<feature type="modified residue" description="4-aspartylphosphate" evidence="4">
    <location>
        <position position="838"/>
    </location>
</feature>
<dbReference type="InterPro" id="IPR003594">
    <property type="entry name" value="HATPase_dom"/>
</dbReference>